<dbReference type="Pfam" id="PF21982">
    <property type="entry name" value="RecX_HTH1"/>
    <property type="match status" value="1"/>
</dbReference>
<evidence type="ECO:0000256" key="6">
    <source>
        <dbReference type="SAM" id="MobiDB-lite"/>
    </source>
</evidence>
<evidence type="ECO:0000259" key="8">
    <source>
        <dbReference type="Pfam" id="PF21981"/>
    </source>
</evidence>
<dbReference type="Proteomes" id="UP001500665">
    <property type="component" value="Unassembled WGS sequence"/>
</dbReference>
<dbReference type="RefSeq" id="WP_344247665.1">
    <property type="nucleotide sequence ID" value="NZ_BAAAHH010000068.1"/>
</dbReference>
<evidence type="ECO:0000256" key="2">
    <source>
        <dbReference type="ARBA" id="ARBA00009695"/>
    </source>
</evidence>
<dbReference type="PANTHER" id="PTHR33602">
    <property type="entry name" value="REGULATORY PROTEIN RECX FAMILY PROTEIN"/>
    <property type="match status" value="1"/>
</dbReference>
<accession>A0ABN1S1E1</accession>
<name>A0ABN1S1E1_9ACTN</name>
<reference evidence="10 11" key="1">
    <citation type="journal article" date="2019" name="Int. J. Syst. Evol. Microbiol.">
        <title>The Global Catalogue of Microorganisms (GCM) 10K type strain sequencing project: providing services to taxonomists for standard genome sequencing and annotation.</title>
        <authorList>
            <consortium name="The Broad Institute Genomics Platform"/>
            <consortium name="The Broad Institute Genome Sequencing Center for Infectious Disease"/>
            <person name="Wu L."/>
            <person name="Ma J."/>
        </authorList>
    </citation>
    <scope>NUCLEOTIDE SEQUENCE [LARGE SCALE GENOMIC DNA]</scope>
    <source>
        <strain evidence="10 11">JCM 10696</strain>
    </source>
</reference>
<evidence type="ECO:0000313" key="10">
    <source>
        <dbReference type="EMBL" id="GAA0969815.1"/>
    </source>
</evidence>
<evidence type="ECO:0000259" key="9">
    <source>
        <dbReference type="Pfam" id="PF21982"/>
    </source>
</evidence>
<feature type="domain" description="RecX third three-helical" evidence="8">
    <location>
        <begin position="128"/>
        <end position="174"/>
    </location>
</feature>
<comment type="similarity">
    <text evidence="2 5">Belongs to the RecX family.</text>
</comment>
<protein>
    <recommendedName>
        <fullName evidence="3 5">Regulatory protein RecX</fullName>
    </recommendedName>
</protein>
<sequence length="195" mass="21124">MAGRRRSRAQGAEGSGEGGGESAPRPPADPEAAAREVCLRLLTLSPKTRSQLAEALARKGIPDEVSERVLGRFTEVGLIDDEAFAQAWVRSRHTGKGLAPRALSAELRRRGVADETIKEAVAELQPEDLQEAARALVSRKLHATRSLDHDRRVRRLVGMLARKGYSPGLAYSVVKDVLNDSSDTEAFADDDFPDG</sequence>
<keyword evidence="4 5" id="KW-0963">Cytoplasm</keyword>
<dbReference type="InterPro" id="IPR053925">
    <property type="entry name" value="RecX_HTH_3rd"/>
</dbReference>
<dbReference type="HAMAP" id="MF_01114">
    <property type="entry name" value="RecX"/>
    <property type="match status" value="1"/>
</dbReference>
<organism evidence="10 11">
    <name type="scientific">Actinocorallia libanotica</name>
    <dbReference type="NCBI Taxonomy" id="46162"/>
    <lineage>
        <taxon>Bacteria</taxon>
        <taxon>Bacillati</taxon>
        <taxon>Actinomycetota</taxon>
        <taxon>Actinomycetes</taxon>
        <taxon>Streptosporangiales</taxon>
        <taxon>Thermomonosporaceae</taxon>
        <taxon>Actinocorallia</taxon>
    </lineage>
</organism>
<keyword evidence="11" id="KW-1185">Reference proteome</keyword>
<proteinExistence type="inferred from homology"/>
<feature type="domain" description="RecX first three-helical" evidence="9">
    <location>
        <begin position="34"/>
        <end position="72"/>
    </location>
</feature>
<evidence type="ECO:0000256" key="4">
    <source>
        <dbReference type="ARBA" id="ARBA00022490"/>
    </source>
</evidence>
<comment type="subcellular location">
    <subcellularLocation>
        <location evidence="1 5">Cytoplasm</location>
    </subcellularLocation>
</comment>
<gene>
    <name evidence="5 10" type="primary">recX</name>
    <name evidence="10" type="ORF">GCM10009550_76920</name>
</gene>
<dbReference type="InterPro" id="IPR053924">
    <property type="entry name" value="RecX_HTH_2nd"/>
</dbReference>
<dbReference type="Pfam" id="PF21981">
    <property type="entry name" value="RecX_HTH3"/>
    <property type="match status" value="1"/>
</dbReference>
<evidence type="ECO:0000313" key="11">
    <source>
        <dbReference type="Proteomes" id="UP001500665"/>
    </source>
</evidence>
<evidence type="ECO:0000256" key="3">
    <source>
        <dbReference type="ARBA" id="ARBA00018111"/>
    </source>
</evidence>
<comment type="function">
    <text evidence="5">Modulates RecA activity.</text>
</comment>
<dbReference type="InterPro" id="IPR003783">
    <property type="entry name" value="Regulatory_RecX"/>
</dbReference>
<dbReference type="EMBL" id="BAAAHH010000068">
    <property type="protein sequence ID" value="GAA0969815.1"/>
    <property type="molecule type" value="Genomic_DNA"/>
</dbReference>
<evidence type="ECO:0000259" key="7">
    <source>
        <dbReference type="Pfam" id="PF02631"/>
    </source>
</evidence>
<dbReference type="Pfam" id="PF02631">
    <property type="entry name" value="RecX_HTH2"/>
    <property type="match status" value="1"/>
</dbReference>
<feature type="region of interest" description="Disordered" evidence="6">
    <location>
        <begin position="1"/>
        <end position="34"/>
    </location>
</feature>
<dbReference type="Gene3D" id="1.10.10.10">
    <property type="entry name" value="Winged helix-like DNA-binding domain superfamily/Winged helix DNA-binding domain"/>
    <property type="match status" value="1"/>
</dbReference>
<feature type="domain" description="RecX second three-helical" evidence="7">
    <location>
        <begin position="80"/>
        <end position="120"/>
    </location>
</feature>
<dbReference type="PANTHER" id="PTHR33602:SF1">
    <property type="entry name" value="REGULATORY PROTEIN RECX FAMILY PROTEIN"/>
    <property type="match status" value="1"/>
</dbReference>
<evidence type="ECO:0000256" key="1">
    <source>
        <dbReference type="ARBA" id="ARBA00004496"/>
    </source>
</evidence>
<dbReference type="InterPro" id="IPR036388">
    <property type="entry name" value="WH-like_DNA-bd_sf"/>
</dbReference>
<evidence type="ECO:0000256" key="5">
    <source>
        <dbReference type="HAMAP-Rule" id="MF_01114"/>
    </source>
</evidence>
<comment type="caution">
    <text evidence="10">The sequence shown here is derived from an EMBL/GenBank/DDBJ whole genome shotgun (WGS) entry which is preliminary data.</text>
</comment>
<dbReference type="InterPro" id="IPR053926">
    <property type="entry name" value="RecX_HTH_1st"/>
</dbReference>